<dbReference type="Proteomes" id="UP000249248">
    <property type="component" value="Unassembled WGS sequence"/>
</dbReference>
<keyword evidence="1" id="KW-0472">Membrane</keyword>
<keyword evidence="1" id="KW-1133">Transmembrane helix</keyword>
<dbReference type="AlphaFoldDB" id="A0A2W1N206"/>
<organism evidence="2 3">
    <name type="scientific">Putridiphycobacter roseus</name>
    <dbReference type="NCBI Taxonomy" id="2219161"/>
    <lineage>
        <taxon>Bacteria</taxon>
        <taxon>Pseudomonadati</taxon>
        <taxon>Bacteroidota</taxon>
        <taxon>Flavobacteriia</taxon>
        <taxon>Flavobacteriales</taxon>
        <taxon>Crocinitomicaceae</taxon>
        <taxon>Putridiphycobacter</taxon>
    </lineage>
</organism>
<evidence type="ECO:0000313" key="2">
    <source>
        <dbReference type="EMBL" id="PZE17600.1"/>
    </source>
</evidence>
<dbReference type="RefSeq" id="WP_111062560.1">
    <property type="nucleotide sequence ID" value="NZ_JBHUCU010000027.1"/>
</dbReference>
<evidence type="ECO:0000256" key="1">
    <source>
        <dbReference type="SAM" id="Phobius"/>
    </source>
</evidence>
<sequence length="72" mass="8198">MKFSLSPLVSDIFISVYLCLTLLFRILYDNLGNITPGNSIFIGLAFISFLYALIKLKFLNPNYFGLLKSKKD</sequence>
<feature type="transmembrane region" description="Helical" evidence="1">
    <location>
        <begin position="34"/>
        <end position="54"/>
    </location>
</feature>
<keyword evidence="1" id="KW-0812">Transmembrane</keyword>
<accession>A0A2W1N206</accession>
<dbReference type="EMBL" id="QKSB01000003">
    <property type="protein sequence ID" value="PZE17600.1"/>
    <property type="molecule type" value="Genomic_DNA"/>
</dbReference>
<gene>
    <name evidence="2" type="ORF">DNU06_07160</name>
</gene>
<name>A0A2W1N206_9FLAO</name>
<evidence type="ECO:0000313" key="3">
    <source>
        <dbReference type="Proteomes" id="UP000249248"/>
    </source>
</evidence>
<reference evidence="2 3" key="1">
    <citation type="submission" date="2018-06" db="EMBL/GenBank/DDBJ databases">
        <title>The draft genome sequence of Crocinitomix sp. SM1701.</title>
        <authorList>
            <person name="Zhang X."/>
        </authorList>
    </citation>
    <scope>NUCLEOTIDE SEQUENCE [LARGE SCALE GENOMIC DNA]</scope>
    <source>
        <strain evidence="2 3">SM1701</strain>
    </source>
</reference>
<dbReference type="OrthoDB" id="1190857at2"/>
<keyword evidence="3" id="KW-1185">Reference proteome</keyword>
<comment type="caution">
    <text evidence="2">The sequence shown here is derived from an EMBL/GenBank/DDBJ whole genome shotgun (WGS) entry which is preliminary data.</text>
</comment>
<proteinExistence type="predicted"/>
<feature type="transmembrane region" description="Helical" evidence="1">
    <location>
        <begin position="12"/>
        <end position="28"/>
    </location>
</feature>
<protein>
    <submittedName>
        <fullName evidence="2">Uncharacterized protein</fullName>
    </submittedName>
</protein>